<comment type="caution">
    <text evidence="8">The sequence shown here is derived from an EMBL/GenBank/DDBJ whole genome shotgun (WGS) entry which is preliminary data.</text>
</comment>
<keyword evidence="2" id="KW-0963">Cytoplasm</keyword>
<protein>
    <recommendedName>
        <fullName evidence="7">SHSP domain-containing protein</fullName>
    </recommendedName>
</protein>
<dbReference type="Proteomes" id="UP000525078">
    <property type="component" value="Unassembled WGS sequence"/>
</dbReference>
<evidence type="ECO:0000256" key="3">
    <source>
        <dbReference type="ARBA" id="ARBA00023016"/>
    </source>
</evidence>
<sequence>MDFTNNNNIRLISQPLFSILENILEFPENSDHHSSAAVTGPGAGASAGKFQNNNPTRAYVRDVKAMAATPADVIEYADAYAIVVDMPGIKPSQIKVQVEDDGVLVVAGERWRPEDENGGGGDGVKYLRMERRVGKFMRKFCLPENSDKDRVSAAYNDGILTVTVRKIPPPVTKRPKIIEVKGA</sequence>
<dbReference type="GO" id="GO:0006950">
    <property type="term" value="P:response to stress"/>
    <property type="evidence" value="ECO:0007669"/>
    <property type="project" value="UniProtKB-ARBA"/>
</dbReference>
<dbReference type="Proteomes" id="UP000583929">
    <property type="component" value="Unassembled WGS sequence"/>
</dbReference>
<evidence type="ECO:0000259" key="7">
    <source>
        <dbReference type="PROSITE" id="PS01031"/>
    </source>
</evidence>
<comment type="subcellular location">
    <subcellularLocation>
        <location evidence="1">Cytoplasm</location>
    </subcellularLocation>
</comment>
<name>A0A7J6F7U0_CANSA</name>
<dbReference type="Gene3D" id="2.60.40.790">
    <property type="match status" value="1"/>
</dbReference>
<dbReference type="Pfam" id="PF00011">
    <property type="entry name" value="HSP20"/>
    <property type="match status" value="1"/>
</dbReference>
<evidence type="ECO:0000256" key="1">
    <source>
        <dbReference type="ARBA" id="ARBA00004496"/>
    </source>
</evidence>
<dbReference type="InterPro" id="IPR031107">
    <property type="entry name" value="Small_HSP"/>
</dbReference>
<dbReference type="PROSITE" id="PS01031">
    <property type="entry name" value="SHSP"/>
    <property type="match status" value="1"/>
</dbReference>
<keyword evidence="3" id="KW-0346">Stress response</keyword>
<feature type="domain" description="SHSP" evidence="7">
    <location>
        <begin position="62"/>
        <end position="181"/>
    </location>
</feature>
<dbReference type="GO" id="GO:0005737">
    <property type="term" value="C:cytoplasm"/>
    <property type="evidence" value="ECO:0007669"/>
    <property type="project" value="UniProtKB-SubCell"/>
</dbReference>
<dbReference type="SUPFAM" id="SSF49764">
    <property type="entry name" value="HSP20-like chaperones"/>
    <property type="match status" value="1"/>
</dbReference>
<dbReference type="EMBL" id="JAATIP010000089">
    <property type="protein sequence ID" value="KAF4375733.1"/>
    <property type="molecule type" value="Genomic_DNA"/>
</dbReference>
<reference evidence="10 11" key="1">
    <citation type="journal article" date="2020" name="bioRxiv">
        <title>Sequence and annotation of 42 cannabis genomes reveals extensive copy number variation in cannabinoid synthesis and pathogen resistance genes.</title>
        <authorList>
            <person name="Mckernan K.J."/>
            <person name="Helbert Y."/>
            <person name="Kane L.T."/>
            <person name="Ebling H."/>
            <person name="Zhang L."/>
            <person name="Liu B."/>
            <person name="Eaton Z."/>
            <person name="Mclaughlin S."/>
            <person name="Kingan S."/>
            <person name="Baybayan P."/>
            <person name="Concepcion G."/>
            <person name="Jordan M."/>
            <person name="Riva A."/>
            <person name="Barbazuk W."/>
            <person name="Harkins T."/>
        </authorList>
    </citation>
    <scope>NUCLEOTIDE SEQUENCE [LARGE SCALE GENOMIC DNA]</scope>
    <source>
        <strain evidence="10 11">cv. Jamaican Lion 4</strain>
        <strain evidence="8">Father</strain>
        <strain evidence="9">Mother</strain>
        <tissue evidence="8">Leaf</tissue>
    </source>
</reference>
<evidence type="ECO:0000313" key="10">
    <source>
        <dbReference type="Proteomes" id="UP000525078"/>
    </source>
</evidence>
<organism evidence="8 11">
    <name type="scientific">Cannabis sativa</name>
    <name type="common">Hemp</name>
    <name type="synonym">Marijuana</name>
    <dbReference type="NCBI Taxonomy" id="3483"/>
    <lineage>
        <taxon>Eukaryota</taxon>
        <taxon>Viridiplantae</taxon>
        <taxon>Streptophyta</taxon>
        <taxon>Embryophyta</taxon>
        <taxon>Tracheophyta</taxon>
        <taxon>Spermatophyta</taxon>
        <taxon>Magnoliopsida</taxon>
        <taxon>eudicotyledons</taxon>
        <taxon>Gunneridae</taxon>
        <taxon>Pentapetalae</taxon>
        <taxon>rosids</taxon>
        <taxon>fabids</taxon>
        <taxon>Rosales</taxon>
        <taxon>Cannabaceae</taxon>
        <taxon>Cannabis</taxon>
    </lineage>
</organism>
<dbReference type="CDD" id="cd06464">
    <property type="entry name" value="ACD_sHsps-like"/>
    <property type="match status" value="1"/>
</dbReference>
<evidence type="ECO:0000256" key="4">
    <source>
        <dbReference type="PROSITE-ProRule" id="PRU00285"/>
    </source>
</evidence>
<keyword evidence="11" id="KW-1185">Reference proteome</keyword>
<feature type="region of interest" description="Disordered" evidence="6">
    <location>
        <begin position="31"/>
        <end position="50"/>
    </location>
</feature>
<evidence type="ECO:0000256" key="2">
    <source>
        <dbReference type="ARBA" id="ARBA00022490"/>
    </source>
</evidence>
<dbReference type="PANTHER" id="PTHR11527">
    <property type="entry name" value="HEAT-SHOCK PROTEIN 20 FAMILY MEMBER"/>
    <property type="match status" value="1"/>
</dbReference>
<dbReference type="InterPro" id="IPR008978">
    <property type="entry name" value="HSP20-like_chaperone"/>
</dbReference>
<gene>
    <name evidence="9" type="ORF">F8388_014455</name>
    <name evidence="8" type="ORF">G4B88_012875</name>
</gene>
<evidence type="ECO:0000256" key="5">
    <source>
        <dbReference type="RuleBase" id="RU003616"/>
    </source>
</evidence>
<evidence type="ECO:0000256" key="6">
    <source>
        <dbReference type="SAM" id="MobiDB-lite"/>
    </source>
</evidence>
<dbReference type="EMBL" id="JAATIQ010000269">
    <property type="protein sequence ID" value="KAF4365810.1"/>
    <property type="molecule type" value="Genomic_DNA"/>
</dbReference>
<accession>A0A7J6F7U0</accession>
<evidence type="ECO:0000313" key="9">
    <source>
        <dbReference type="EMBL" id="KAF4375733.1"/>
    </source>
</evidence>
<dbReference type="AlphaFoldDB" id="A0A7J6F7U0"/>
<comment type="similarity">
    <text evidence="4 5">Belongs to the small heat shock protein (HSP20) family.</text>
</comment>
<evidence type="ECO:0000313" key="11">
    <source>
        <dbReference type="Proteomes" id="UP000583929"/>
    </source>
</evidence>
<dbReference type="InterPro" id="IPR002068">
    <property type="entry name" value="A-crystallin/Hsp20_dom"/>
</dbReference>
<evidence type="ECO:0000313" key="8">
    <source>
        <dbReference type="EMBL" id="KAF4365810.1"/>
    </source>
</evidence>
<dbReference type="FunFam" id="2.60.40.790:FF:000010">
    <property type="entry name" value="17.3 kDa class II heat shock protein-like"/>
    <property type="match status" value="1"/>
</dbReference>
<proteinExistence type="inferred from homology"/>